<dbReference type="OrthoDB" id="5828847at2"/>
<dbReference type="InterPro" id="IPR038086">
    <property type="entry name" value="DUF2789_sf"/>
</dbReference>
<dbReference type="InterPro" id="IPR021250">
    <property type="entry name" value="DUF2789"/>
</dbReference>
<organism evidence="1 4">
    <name type="scientific">Marinomonas gallaica</name>
    <dbReference type="NCBI Taxonomy" id="1806667"/>
    <lineage>
        <taxon>Bacteria</taxon>
        <taxon>Pseudomonadati</taxon>
        <taxon>Pseudomonadota</taxon>
        <taxon>Gammaproteobacteria</taxon>
        <taxon>Oceanospirillales</taxon>
        <taxon>Oceanospirillaceae</taxon>
        <taxon>Marinomonas</taxon>
    </lineage>
</organism>
<evidence type="ECO:0000313" key="4">
    <source>
        <dbReference type="Proteomes" id="UP000092871"/>
    </source>
</evidence>
<dbReference type="Pfam" id="PF10982">
    <property type="entry name" value="DUF2789"/>
    <property type="match status" value="1"/>
</dbReference>
<evidence type="ECO:0000313" key="3">
    <source>
        <dbReference type="Proteomes" id="UP000092840"/>
    </source>
</evidence>
<gene>
    <name evidence="1" type="ORF">MGA5115_02555</name>
    <name evidence="2" type="ORF">MGA5116_03249</name>
</gene>
<sequence length="77" mass="8938">MEFQTYSLGALFQQLELDDSKGGVEKLVVNIAPVPSNQALWEAPQWTDQQADRLRQLYEEEAQWSRAFEQLELLLRA</sequence>
<dbReference type="Proteomes" id="UP000092871">
    <property type="component" value="Unassembled WGS sequence"/>
</dbReference>
<dbReference type="EMBL" id="FLRB01000021">
    <property type="protein sequence ID" value="SBT22626.1"/>
    <property type="molecule type" value="Genomic_DNA"/>
</dbReference>
<reference evidence="1 4" key="2">
    <citation type="submission" date="2016-06" db="EMBL/GenBank/DDBJ databases">
        <authorList>
            <person name="Kjaerup R.B."/>
            <person name="Dalgaard T.S."/>
            <person name="Juul-Madsen H.R."/>
        </authorList>
    </citation>
    <scope>NUCLEOTIDE SEQUENCE [LARGE SCALE GENOMIC DNA]</scope>
    <source>
        <strain evidence="1 4">CECT 5115</strain>
    </source>
</reference>
<reference evidence="2 3" key="1">
    <citation type="submission" date="2016-06" db="EMBL/GenBank/DDBJ databases">
        <authorList>
            <person name="Rodrigo-Torres L."/>
            <person name="Arahal D.R."/>
        </authorList>
    </citation>
    <scope>NUCLEOTIDE SEQUENCE [LARGE SCALE GENOMIC DNA]</scope>
    <source>
        <strain evidence="2 3">CECT 5116</strain>
    </source>
</reference>
<dbReference type="Proteomes" id="UP000092840">
    <property type="component" value="Unassembled WGS sequence"/>
</dbReference>
<accession>A0A1C3JT66</accession>
<dbReference type="Gene3D" id="1.10.10.1130">
    <property type="entry name" value="Uncharacterised protein PF10982, DUF2789"/>
    <property type="match status" value="1"/>
</dbReference>
<keyword evidence="3" id="KW-1185">Reference proteome</keyword>
<evidence type="ECO:0000313" key="1">
    <source>
        <dbReference type="EMBL" id="SBT18424.1"/>
    </source>
</evidence>
<proteinExistence type="predicted"/>
<protein>
    <recommendedName>
        <fullName evidence="5">DUF2789 domain-containing protein</fullName>
    </recommendedName>
</protein>
<dbReference type="RefSeq" id="WP_067037163.1">
    <property type="nucleotide sequence ID" value="NZ_FLRA01000020.1"/>
</dbReference>
<evidence type="ECO:0008006" key="5">
    <source>
        <dbReference type="Google" id="ProtNLM"/>
    </source>
</evidence>
<dbReference type="EMBL" id="FLRA01000020">
    <property type="protein sequence ID" value="SBT18424.1"/>
    <property type="molecule type" value="Genomic_DNA"/>
</dbReference>
<evidence type="ECO:0000313" key="2">
    <source>
        <dbReference type="EMBL" id="SBT22626.1"/>
    </source>
</evidence>
<dbReference type="AlphaFoldDB" id="A0A1C3JT66"/>
<name>A0A1C3JT66_9GAMM</name>